<dbReference type="EMBL" id="RMBX01000011">
    <property type="protein sequence ID" value="RPD39449.1"/>
    <property type="molecule type" value="Genomic_DNA"/>
</dbReference>
<reference evidence="2" key="1">
    <citation type="submission" date="2018-11" db="EMBL/GenBank/DDBJ databases">
        <title>Chitinophaga lutea sp.nov., isolate from arsenic contaminated soil.</title>
        <authorList>
            <person name="Zong Y."/>
        </authorList>
    </citation>
    <scope>NUCLEOTIDE SEQUENCE [LARGE SCALE GENOMIC DNA]</scope>
    <source>
        <strain evidence="2">YLT18</strain>
    </source>
</reference>
<keyword evidence="2" id="KW-1185">Reference proteome</keyword>
<name>A0A3N4MIG3_9BACT</name>
<dbReference type="OrthoDB" id="9982343at2"/>
<dbReference type="AlphaFoldDB" id="A0A3N4MIG3"/>
<gene>
    <name evidence="1" type="ORF">EG028_20220</name>
</gene>
<evidence type="ECO:0000313" key="2">
    <source>
        <dbReference type="Proteomes" id="UP000279089"/>
    </source>
</evidence>
<dbReference type="Proteomes" id="UP000279089">
    <property type="component" value="Unassembled WGS sequence"/>
</dbReference>
<sequence>MVKVELFSEFPNSREEKQALMEELYKAKGIDLNELLLRAHAQTLEEAEKRSLEGKGRGYMASTMSWNIRGELYKTYPELMQMDQHKRDYLMLGKNIRIYFKKLDNKYRPSNIVTKHVISLNTQQLLFRPSPITVLYAGFRLAARNSWDELEGCYLVEMKNLSRTFWISDLSMITAETAVPTRNVIIPELEPNNDLDVRIRKDVEKQTGEGETKVS</sequence>
<comment type="caution">
    <text evidence="1">The sequence shown here is derived from an EMBL/GenBank/DDBJ whole genome shotgun (WGS) entry which is preliminary data.</text>
</comment>
<dbReference type="RefSeq" id="WP_120518093.1">
    <property type="nucleotide sequence ID" value="NZ_QXZY01000011.1"/>
</dbReference>
<proteinExistence type="predicted"/>
<evidence type="ECO:0000313" key="1">
    <source>
        <dbReference type="EMBL" id="RPD39449.1"/>
    </source>
</evidence>
<protein>
    <submittedName>
        <fullName evidence="1">Uncharacterized protein</fullName>
    </submittedName>
</protein>
<accession>A0A3N4MIG3</accession>
<organism evidence="1 2">
    <name type="scientific">Chitinophaga barathri</name>
    <dbReference type="NCBI Taxonomy" id="1647451"/>
    <lineage>
        <taxon>Bacteria</taxon>
        <taxon>Pseudomonadati</taxon>
        <taxon>Bacteroidota</taxon>
        <taxon>Chitinophagia</taxon>
        <taxon>Chitinophagales</taxon>
        <taxon>Chitinophagaceae</taxon>
        <taxon>Chitinophaga</taxon>
    </lineage>
</organism>